<reference evidence="3" key="1">
    <citation type="submission" date="2015-03" db="EMBL/GenBank/DDBJ databases">
        <authorList>
            <consortium name="Pathogen Informatics"/>
        </authorList>
    </citation>
    <scope>NUCLEOTIDE SEQUENCE [LARGE SCALE GENOMIC DNA]</scope>
    <source>
        <strain evidence="3">N09902308</strain>
    </source>
</reference>
<dbReference type="Proteomes" id="UP000039021">
    <property type="component" value="Unassembled WGS sequence"/>
</dbReference>
<feature type="compositionally biased region" description="Polar residues" evidence="1">
    <location>
        <begin position="1"/>
        <end position="11"/>
    </location>
</feature>
<comment type="caution">
    <text evidence="2">The sequence shown here is derived from an EMBL/GenBank/DDBJ whole genome shotgun (WGS) entry which is preliminary data.</text>
</comment>
<proteinExistence type="predicted"/>
<sequence>MTVIPDNTTANPEVAIAASTASGGRRPQRSSSR</sequence>
<protein>
    <submittedName>
        <fullName evidence="2">Uncharacterized protein</fullName>
    </submittedName>
</protein>
<evidence type="ECO:0000313" key="2">
    <source>
        <dbReference type="EMBL" id="COZ47508.1"/>
    </source>
</evidence>
<accession>A0A916P944</accession>
<dbReference type="AlphaFoldDB" id="A0A916P944"/>
<evidence type="ECO:0000313" key="3">
    <source>
        <dbReference type="Proteomes" id="UP000039021"/>
    </source>
</evidence>
<evidence type="ECO:0000256" key="1">
    <source>
        <dbReference type="SAM" id="MobiDB-lite"/>
    </source>
</evidence>
<dbReference type="EMBL" id="CSBK01002085">
    <property type="protein sequence ID" value="COZ47508.1"/>
    <property type="molecule type" value="Genomic_DNA"/>
</dbReference>
<name>A0A916P944_MYCTX</name>
<feature type="region of interest" description="Disordered" evidence="1">
    <location>
        <begin position="1"/>
        <end position="33"/>
    </location>
</feature>
<gene>
    <name evidence="2" type="ORF">ERS007739_03794</name>
</gene>
<organism evidence="2 3">
    <name type="scientific">Mycobacterium tuberculosis</name>
    <dbReference type="NCBI Taxonomy" id="1773"/>
    <lineage>
        <taxon>Bacteria</taxon>
        <taxon>Bacillati</taxon>
        <taxon>Actinomycetota</taxon>
        <taxon>Actinomycetes</taxon>
        <taxon>Mycobacteriales</taxon>
        <taxon>Mycobacteriaceae</taxon>
        <taxon>Mycobacterium</taxon>
        <taxon>Mycobacterium tuberculosis complex</taxon>
    </lineage>
</organism>